<dbReference type="PANTHER" id="PTHR21501:SF1">
    <property type="entry name" value="PROTEIN FAM-161"/>
    <property type="match status" value="1"/>
</dbReference>
<feature type="region of interest" description="Disordered" evidence="3">
    <location>
        <begin position="129"/>
        <end position="170"/>
    </location>
</feature>
<protein>
    <submittedName>
        <fullName evidence="4">Uncharacterized protein</fullName>
    </submittedName>
</protein>
<feature type="compositionally biased region" description="Basic and acidic residues" evidence="3">
    <location>
        <begin position="129"/>
        <end position="144"/>
    </location>
</feature>
<evidence type="ECO:0000256" key="1">
    <source>
        <dbReference type="ARBA" id="ARBA00006663"/>
    </source>
</evidence>
<feature type="compositionally biased region" description="Basic and acidic residues" evidence="3">
    <location>
        <begin position="351"/>
        <end position="376"/>
    </location>
</feature>
<comment type="similarity">
    <text evidence="1">Belongs to the FAM161 family.</text>
</comment>
<evidence type="ECO:0000313" key="4">
    <source>
        <dbReference type="EMBL" id="KAA0186857.1"/>
    </source>
</evidence>
<feature type="compositionally biased region" description="Basic and acidic residues" evidence="3">
    <location>
        <begin position="157"/>
        <end position="170"/>
    </location>
</feature>
<dbReference type="Proteomes" id="UP000728185">
    <property type="component" value="Unassembled WGS sequence"/>
</dbReference>
<feature type="region of interest" description="Disordered" evidence="3">
    <location>
        <begin position="43"/>
        <end position="73"/>
    </location>
</feature>
<feature type="compositionally biased region" description="Basic and acidic residues" evidence="3">
    <location>
        <begin position="10"/>
        <end position="20"/>
    </location>
</feature>
<evidence type="ECO:0000313" key="5">
    <source>
        <dbReference type="Proteomes" id="UP000728185"/>
    </source>
</evidence>
<feature type="compositionally biased region" description="Polar residues" evidence="3">
    <location>
        <begin position="302"/>
        <end position="312"/>
    </location>
</feature>
<sequence>IQPLDLTGLDDQKSGNELESPKTSTWRHHITIPKPFKMCEREERTLQRNRKSSSMQHLLADRETSGSEITGTRPASQFRAKPIPAHVYLPLYEHLVEQQAERREAIRAHRKEMLKATEKPFKFTIREQQKKERGELVDKAEAHRRSLSLRRRNSSVDQRKSTKDRCRDTMDLPDHLYENRMERIHEDHLLREVKRQLRAQRLLQSASLPAGMEERERRAAKRRADRANREKKRGLDPDLELQQRAAKPFRAKPAPDFKTIHWKTDQSLRRIWQPPPDPTRPKPFNLLTSKRSRSATDKQDKSTFTGSESADATTDRKQRSSSKKPAPKSGDFRRSLAEIPSPAKAYSSMLRENHVRQSMEKARLEAKKAEEAEQERRAKQAEVSRLMRSSACYLGDQVVSPKQLVAAVTENRKRMLIKEDSARQAEYQRELEEMRKRVASRPLLITRQSQVIARQRAENQFANTLRQAGLDPQEVITNVCDVSGIKDIGQSATGQSYEGEPVKP</sequence>
<feature type="region of interest" description="Disordered" evidence="3">
    <location>
        <begin position="204"/>
        <end position="376"/>
    </location>
</feature>
<feature type="compositionally biased region" description="Basic and acidic residues" evidence="3">
    <location>
        <begin position="225"/>
        <end position="236"/>
    </location>
</feature>
<dbReference type="GO" id="GO:0044782">
    <property type="term" value="P:cilium organization"/>
    <property type="evidence" value="ECO:0007669"/>
    <property type="project" value="TreeGrafter"/>
</dbReference>
<dbReference type="PANTHER" id="PTHR21501">
    <property type="entry name" value="PROTEIN FAM-161"/>
    <property type="match status" value="1"/>
</dbReference>
<keyword evidence="5" id="KW-1185">Reference proteome</keyword>
<dbReference type="Pfam" id="PF10595">
    <property type="entry name" value="FAM161A_B"/>
    <property type="match status" value="1"/>
</dbReference>
<accession>A0A8E0VFK5</accession>
<feature type="region of interest" description="Disordered" evidence="3">
    <location>
        <begin position="1"/>
        <end position="25"/>
    </location>
</feature>
<name>A0A8E0VFK5_9TREM</name>
<evidence type="ECO:0000256" key="2">
    <source>
        <dbReference type="ARBA" id="ARBA00023054"/>
    </source>
</evidence>
<evidence type="ECO:0000256" key="3">
    <source>
        <dbReference type="SAM" id="MobiDB-lite"/>
    </source>
</evidence>
<dbReference type="AlphaFoldDB" id="A0A8E0VFK5"/>
<dbReference type="InterPro" id="IPR051655">
    <property type="entry name" value="FAM161"/>
</dbReference>
<comment type="caution">
    <text evidence="4">The sequence shown here is derived from an EMBL/GenBank/DDBJ whole genome shotgun (WGS) entry which is preliminary data.</text>
</comment>
<dbReference type="EMBL" id="LUCM01009528">
    <property type="protein sequence ID" value="KAA0186857.1"/>
    <property type="molecule type" value="Genomic_DNA"/>
</dbReference>
<feature type="compositionally biased region" description="Basic and acidic residues" evidence="3">
    <location>
        <begin position="253"/>
        <end position="268"/>
    </location>
</feature>
<dbReference type="GO" id="GO:0005856">
    <property type="term" value="C:cytoskeleton"/>
    <property type="evidence" value="ECO:0007669"/>
    <property type="project" value="UniProtKB-ARBA"/>
</dbReference>
<reference evidence="4" key="1">
    <citation type="submission" date="2019-05" db="EMBL/GenBank/DDBJ databases">
        <title>Annotation for the trematode Fasciolopsis buski.</title>
        <authorList>
            <person name="Choi Y.-J."/>
        </authorList>
    </citation>
    <scope>NUCLEOTIDE SEQUENCE</scope>
    <source>
        <strain evidence="4">HT</strain>
        <tissue evidence="4">Whole worm</tissue>
    </source>
</reference>
<dbReference type="InterPro" id="IPR019579">
    <property type="entry name" value="FAM161A/B"/>
</dbReference>
<dbReference type="GO" id="GO:0005929">
    <property type="term" value="C:cilium"/>
    <property type="evidence" value="ECO:0007669"/>
    <property type="project" value="TreeGrafter"/>
</dbReference>
<proteinExistence type="inferred from homology"/>
<dbReference type="OrthoDB" id="2150121at2759"/>
<feature type="non-terminal residue" evidence="4">
    <location>
        <position position="504"/>
    </location>
</feature>
<keyword evidence="2" id="KW-0175">Coiled coil</keyword>
<organism evidence="4 5">
    <name type="scientific">Fasciolopsis buskii</name>
    <dbReference type="NCBI Taxonomy" id="27845"/>
    <lineage>
        <taxon>Eukaryota</taxon>
        <taxon>Metazoa</taxon>
        <taxon>Spiralia</taxon>
        <taxon>Lophotrochozoa</taxon>
        <taxon>Platyhelminthes</taxon>
        <taxon>Trematoda</taxon>
        <taxon>Digenea</taxon>
        <taxon>Plagiorchiida</taxon>
        <taxon>Echinostomata</taxon>
        <taxon>Echinostomatoidea</taxon>
        <taxon>Fasciolidae</taxon>
        <taxon>Fasciolopsis</taxon>
    </lineage>
</organism>
<gene>
    <name evidence="4" type="ORF">FBUS_02493</name>
</gene>